<dbReference type="Proteomes" id="UP000009336">
    <property type="component" value="Unassembled WGS sequence"/>
</dbReference>
<dbReference type="HOGENOM" id="CLU_2001077_0_0_6"/>
<evidence type="ECO:0000313" key="2">
    <source>
        <dbReference type="Proteomes" id="UP000009336"/>
    </source>
</evidence>
<dbReference type="STRING" id="1141662.OOA_02537"/>
<comment type="caution">
    <text evidence="1">The sequence shown here is derived from an EMBL/GenBank/DDBJ whole genome shotgun (WGS) entry which is preliminary data.</text>
</comment>
<protein>
    <submittedName>
        <fullName evidence="1">Uncharacterized protein</fullName>
    </submittedName>
</protein>
<dbReference type="AlphaFoldDB" id="K8WVL1"/>
<dbReference type="RefSeq" id="WP_008910554.1">
    <property type="nucleotide sequence ID" value="NZ_KB233222.1"/>
</dbReference>
<accession>K8WVL1</accession>
<dbReference type="PATRIC" id="fig|1141662.3.peg.510"/>
<dbReference type="EMBL" id="AKKL01000007">
    <property type="protein sequence ID" value="EKT64638.1"/>
    <property type="molecule type" value="Genomic_DNA"/>
</dbReference>
<reference evidence="1 2" key="1">
    <citation type="journal article" date="2012" name="BMC Genomics">
        <title>Comparative genomics of bacteria in the genus Providencia isolated from wild Drosophila melanogaster.</title>
        <authorList>
            <person name="Galac M.R."/>
            <person name="Lazzaro B.P."/>
        </authorList>
    </citation>
    <scope>NUCLEOTIDE SEQUENCE [LARGE SCALE GENOMIC DNA]</scope>
    <source>
        <strain evidence="1 2">DSM 19968</strain>
    </source>
</reference>
<name>K8WVL1_9GAMM</name>
<keyword evidence="2" id="KW-1185">Reference proteome</keyword>
<dbReference type="OrthoDB" id="6454957at2"/>
<proteinExistence type="predicted"/>
<dbReference type="SUPFAM" id="SSF69635">
    <property type="entry name" value="Type III secretory system chaperone-like"/>
    <property type="match status" value="1"/>
</dbReference>
<sequence>MKKFRAIISKTLIDELGLDAVMLSRLDGDKPVCIELRDGAEIYITAEENDVLMAFIEIPIKDKRKIQMQSNKIMDIFINDEDLLMNVRKDKFVVMCYIDKKSKDIESKLLDKLVVFNNLAELINS</sequence>
<dbReference type="Gene3D" id="3.30.1460.10">
    <property type="match status" value="1"/>
</dbReference>
<evidence type="ECO:0000313" key="1">
    <source>
        <dbReference type="EMBL" id="EKT64638.1"/>
    </source>
</evidence>
<dbReference type="eggNOG" id="ENOG50334K3">
    <property type="taxonomic scope" value="Bacteria"/>
</dbReference>
<organism evidence="1 2">
    <name type="scientific">Providencia burhodogranariea DSM 19968</name>
    <dbReference type="NCBI Taxonomy" id="1141662"/>
    <lineage>
        <taxon>Bacteria</taxon>
        <taxon>Pseudomonadati</taxon>
        <taxon>Pseudomonadota</taxon>
        <taxon>Gammaproteobacteria</taxon>
        <taxon>Enterobacterales</taxon>
        <taxon>Morganellaceae</taxon>
        <taxon>Providencia</taxon>
    </lineage>
</organism>
<gene>
    <name evidence="1" type="ORF">OOA_02537</name>
</gene>